<feature type="domain" description="DUF3741" evidence="4">
    <location>
        <begin position="114"/>
        <end position="143"/>
    </location>
</feature>
<dbReference type="Gramene" id="KRG91425">
    <property type="protein sequence ID" value="KRG91425"/>
    <property type="gene ID" value="GLYMA_20G154100"/>
</dbReference>
<evidence type="ECO:0000313" key="5">
    <source>
        <dbReference type="EMBL" id="KRG91425.1"/>
    </source>
</evidence>
<feature type="region of interest" description="Disordered" evidence="2">
    <location>
        <begin position="168"/>
        <end position="222"/>
    </location>
</feature>
<feature type="compositionally biased region" description="Basic and acidic residues" evidence="2">
    <location>
        <begin position="464"/>
        <end position="475"/>
    </location>
</feature>
<name>I1NGN8_SOYBN</name>
<dbReference type="Gramene" id="KRG91424">
    <property type="protein sequence ID" value="KRG91424"/>
    <property type="gene ID" value="GLYMA_20G154100"/>
</dbReference>
<dbReference type="PaxDb" id="3847-GLYMA20G29290.1"/>
<reference evidence="6" key="2">
    <citation type="submission" date="2018-02" db="UniProtKB">
        <authorList>
            <consortium name="EnsemblPlants"/>
        </authorList>
    </citation>
    <scope>IDENTIFICATION</scope>
    <source>
        <strain evidence="6">Williams 82</strain>
    </source>
</reference>
<protein>
    <recommendedName>
        <fullName evidence="8">DUF4378 domain-containing protein</fullName>
    </recommendedName>
</protein>
<evidence type="ECO:0000259" key="3">
    <source>
        <dbReference type="Pfam" id="PF14309"/>
    </source>
</evidence>
<evidence type="ECO:0000313" key="6">
    <source>
        <dbReference type="EnsemblPlants" id="KRG91424"/>
    </source>
</evidence>
<dbReference type="PANTHER" id="PTHR37751">
    <property type="entry name" value="LOW PROTEIN: M-PHASE INDUCER PHOSPHATASE-LIKE PROTEIN"/>
    <property type="match status" value="1"/>
</dbReference>
<feature type="compositionally biased region" description="Polar residues" evidence="2">
    <location>
        <begin position="193"/>
        <end position="203"/>
    </location>
</feature>
<feature type="compositionally biased region" description="Low complexity" evidence="2">
    <location>
        <begin position="307"/>
        <end position="320"/>
    </location>
</feature>
<evidence type="ECO:0000313" key="7">
    <source>
        <dbReference type="Proteomes" id="UP000008827"/>
    </source>
</evidence>
<sequence length="707" mass="79620">MGKEWHRDGRSSKRGGGAQTEIPSGCMCAMFQVFDFHPFHFSIDQQQSSFKSRTPEDHTVPKGVEAPRSSLESETGTTVSSISKEENFKIPKNIRIKTRGSTRSRTESFSDFSSEIGASPGTKTPTLVARLMGLDLLPDAHSSSSPCLSTPNLHKPQQHIKIIKHRNSTGSNALPETPRMSSARRSDVEHRQSLQINKENNTVPYEDSESPRFSFSKRKYDENNFRSPSHYARQIVKQIKESVSRKVGLDITNTVKNREQGREESVGQFKFKKKSKTSVNESSPVKHSNSSYSPRLNRFIDTKHKPSTTTQSPTTPKNQNIHILKPPSTTTPKNLNTHSVLKPPSPPPVVNIETQLSRVSTKPKPQASPEKEVHNQKSVTKGKNTGSGKLSSRVNKPPQTSIRNKQEESFITRPPSATKANDIKTKSKRTHPLSSNLLNNLNTVPNLLPVKTGPSPQKQSQPQVRDDDARDERRSAQLFSSSRPTYKQEAPRSHPPRGATTSSDDDKLHGTSATTTGADDDEGPEYQYITSILTRSTTTGPHNSNSATALIPHLQFQWFSPTHPLDPSVFHCLEHYPTSNSFVSFPGDNKDCIFQRKQHLGPRCNRRLLFDLVDELLSEILVRPRRYREALLETTVWERVRRFPRAKCEVLEDIDALIEMEEMREEEKEEVEGLVKEIERSMFEMLVDETFTVMVGGVDKYVEDDVV</sequence>
<feature type="domain" description="DUF4378" evidence="3">
    <location>
        <begin position="525"/>
        <end position="689"/>
    </location>
</feature>
<accession>I1NGN8</accession>
<evidence type="ECO:0008006" key="8">
    <source>
        <dbReference type="Google" id="ProtNLM"/>
    </source>
</evidence>
<reference evidence="5" key="3">
    <citation type="submission" date="2018-07" db="EMBL/GenBank/DDBJ databases">
        <title>WGS assembly of Glycine max.</title>
        <authorList>
            <person name="Schmutz J."/>
            <person name="Cannon S."/>
            <person name="Schlueter J."/>
            <person name="Ma J."/>
            <person name="Mitros T."/>
            <person name="Nelson W."/>
            <person name="Hyten D."/>
            <person name="Song Q."/>
            <person name="Thelen J."/>
            <person name="Cheng J."/>
            <person name="Xu D."/>
            <person name="Hellsten U."/>
            <person name="May G."/>
            <person name="Yu Y."/>
            <person name="Sakurai T."/>
            <person name="Umezawa T."/>
            <person name="Bhattacharyya M."/>
            <person name="Sandhu D."/>
            <person name="Valliyodan B."/>
            <person name="Lindquist E."/>
            <person name="Peto M."/>
            <person name="Grant D."/>
            <person name="Shu S."/>
            <person name="Goodstein D."/>
            <person name="Barry K."/>
            <person name="Futrell-Griggs M."/>
            <person name="Abernathy B."/>
            <person name="Du J."/>
            <person name="Tian Z."/>
            <person name="Zhu L."/>
            <person name="Gill N."/>
            <person name="Joshi T."/>
            <person name="Libault M."/>
            <person name="Sethuraman A."/>
            <person name="Zhang X."/>
            <person name="Shinozaki K."/>
            <person name="Nguyen H."/>
            <person name="Wing R."/>
            <person name="Cregan P."/>
            <person name="Specht J."/>
            <person name="Grimwood J."/>
            <person name="Rokhsar D."/>
            <person name="Stacey G."/>
            <person name="Shoemaker R."/>
            <person name="Jackson S."/>
        </authorList>
    </citation>
    <scope>NUCLEOTIDE SEQUENCE</scope>
    <source>
        <tissue evidence="5">Callus</tissue>
    </source>
</reference>
<reference evidence="5 6" key="1">
    <citation type="journal article" date="2010" name="Nature">
        <title>Genome sequence of the palaeopolyploid soybean.</title>
        <authorList>
            <person name="Schmutz J."/>
            <person name="Cannon S.B."/>
            <person name="Schlueter J."/>
            <person name="Ma J."/>
            <person name="Mitros T."/>
            <person name="Nelson W."/>
            <person name="Hyten D.L."/>
            <person name="Song Q."/>
            <person name="Thelen J.J."/>
            <person name="Cheng J."/>
            <person name="Xu D."/>
            <person name="Hellsten U."/>
            <person name="May G.D."/>
            <person name="Yu Y."/>
            <person name="Sakurai T."/>
            <person name="Umezawa T."/>
            <person name="Bhattacharyya M.K."/>
            <person name="Sandhu D."/>
            <person name="Valliyodan B."/>
            <person name="Lindquist E."/>
            <person name="Peto M."/>
            <person name="Grant D."/>
            <person name="Shu S."/>
            <person name="Goodstein D."/>
            <person name="Barry K."/>
            <person name="Futrell-Griggs M."/>
            <person name="Abernathy B."/>
            <person name="Du J."/>
            <person name="Tian Z."/>
            <person name="Zhu L."/>
            <person name="Gill N."/>
            <person name="Joshi T."/>
            <person name="Libault M."/>
            <person name="Sethuraman A."/>
            <person name="Zhang X.-C."/>
            <person name="Shinozaki K."/>
            <person name="Nguyen H.T."/>
            <person name="Wing R.A."/>
            <person name="Cregan P."/>
            <person name="Specht J."/>
            <person name="Grimwood J."/>
            <person name="Rokhsar D."/>
            <person name="Stacey G."/>
            <person name="Shoemaker R.C."/>
            <person name="Jackson S.A."/>
        </authorList>
    </citation>
    <scope>NUCLEOTIDE SEQUENCE</scope>
    <source>
        <strain evidence="6">cv. Williams 82</strain>
        <tissue evidence="5">Callus</tissue>
    </source>
</reference>
<feature type="compositionally biased region" description="Polar residues" evidence="2">
    <location>
        <begin position="70"/>
        <end position="82"/>
    </location>
</feature>
<dbReference type="KEGG" id="gmx:102662912"/>
<dbReference type="EMBL" id="CM000853">
    <property type="protein sequence ID" value="KRG91425.1"/>
    <property type="molecule type" value="Genomic_DNA"/>
</dbReference>
<dbReference type="OMA" id="PPKTMES"/>
<evidence type="ECO:0000256" key="1">
    <source>
        <dbReference type="SAM" id="Coils"/>
    </source>
</evidence>
<proteinExistence type="predicted"/>
<feature type="compositionally biased region" description="Polar residues" evidence="2">
    <location>
        <begin position="454"/>
        <end position="463"/>
    </location>
</feature>
<dbReference type="PANTHER" id="PTHR37751:SF4">
    <property type="entry name" value="DUF4378 DOMAIN PROTEIN"/>
    <property type="match status" value="1"/>
</dbReference>
<dbReference type="Pfam" id="PF14383">
    <property type="entry name" value="VARLMGL"/>
    <property type="match status" value="1"/>
</dbReference>
<keyword evidence="7" id="KW-1185">Reference proteome</keyword>
<dbReference type="EMBL" id="CM000853">
    <property type="protein sequence ID" value="KRG91424.1"/>
    <property type="molecule type" value="Genomic_DNA"/>
</dbReference>
<dbReference type="HOGENOM" id="CLU_024167_0_0_1"/>
<evidence type="ECO:0000256" key="2">
    <source>
        <dbReference type="SAM" id="MobiDB-lite"/>
    </source>
</evidence>
<dbReference type="EnsemblPlants" id="KRG91425">
    <property type="protein sequence ID" value="KRG91425"/>
    <property type="gene ID" value="GLYMA_20G154100"/>
</dbReference>
<feature type="compositionally biased region" description="Polar residues" evidence="2">
    <location>
        <begin position="376"/>
        <end position="403"/>
    </location>
</feature>
<dbReference type="GeneID" id="102662912"/>
<evidence type="ECO:0000259" key="4">
    <source>
        <dbReference type="Pfam" id="PF14383"/>
    </source>
</evidence>
<feature type="region of interest" description="Disordered" evidence="2">
    <location>
        <begin position="47"/>
        <end position="83"/>
    </location>
</feature>
<dbReference type="eggNOG" id="ENOG502RST5">
    <property type="taxonomic scope" value="Eukaryota"/>
</dbReference>
<feature type="compositionally biased region" description="Polar residues" evidence="2">
    <location>
        <begin position="277"/>
        <end position="294"/>
    </location>
</feature>
<dbReference type="OrthoDB" id="1939700at2759"/>
<dbReference type="EnsemblPlants" id="KRG91424">
    <property type="protein sequence ID" value="KRG91424"/>
    <property type="gene ID" value="GLYMA_20G154100"/>
</dbReference>
<dbReference type="Proteomes" id="UP000008827">
    <property type="component" value="Chromosome 20"/>
</dbReference>
<dbReference type="RefSeq" id="XP_006606085.1">
    <property type="nucleotide sequence ID" value="XM_006606022.4"/>
</dbReference>
<dbReference type="InterPro" id="IPR032795">
    <property type="entry name" value="DUF3741-assoc"/>
</dbReference>
<dbReference type="Pfam" id="PF14309">
    <property type="entry name" value="DUF4378"/>
    <property type="match status" value="1"/>
</dbReference>
<feature type="region of interest" description="Disordered" evidence="2">
    <location>
        <begin position="258"/>
        <end position="525"/>
    </location>
</feature>
<feature type="coiled-coil region" evidence="1">
    <location>
        <begin position="657"/>
        <end position="684"/>
    </location>
</feature>
<dbReference type="AlphaFoldDB" id="I1NGN8"/>
<keyword evidence="1" id="KW-0175">Coiled coil</keyword>
<gene>
    <name evidence="6" type="primary">LOC102662912</name>
    <name evidence="5" type="ORF">GLYMA_20G154100</name>
</gene>
<dbReference type="RefSeq" id="XP_006606086.1">
    <property type="nucleotide sequence ID" value="XM_006606023.4"/>
</dbReference>
<feature type="compositionally biased region" description="Low complexity" evidence="2">
    <location>
        <begin position="432"/>
        <end position="450"/>
    </location>
</feature>
<dbReference type="InterPro" id="IPR025486">
    <property type="entry name" value="DUF4378"/>
</dbReference>
<feature type="region of interest" description="Disordered" evidence="2">
    <location>
        <begin position="99"/>
        <end position="123"/>
    </location>
</feature>
<feature type="compositionally biased region" description="Polar residues" evidence="2">
    <location>
        <begin position="103"/>
        <end position="113"/>
    </location>
</feature>
<feature type="compositionally biased region" description="Polar residues" evidence="2">
    <location>
        <begin position="327"/>
        <end position="339"/>
    </location>
</feature>
<organism evidence="5">
    <name type="scientific">Glycine max</name>
    <name type="common">Soybean</name>
    <name type="synonym">Glycine hispida</name>
    <dbReference type="NCBI Taxonomy" id="3847"/>
    <lineage>
        <taxon>Eukaryota</taxon>
        <taxon>Viridiplantae</taxon>
        <taxon>Streptophyta</taxon>
        <taxon>Embryophyta</taxon>
        <taxon>Tracheophyta</taxon>
        <taxon>Spermatophyta</taxon>
        <taxon>Magnoliopsida</taxon>
        <taxon>eudicotyledons</taxon>
        <taxon>Gunneridae</taxon>
        <taxon>Pentapetalae</taxon>
        <taxon>rosids</taxon>
        <taxon>fabids</taxon>
        <taxon>Fabales</taxon>
        <taxon>Fabaceae</taxon>
        <taxon>Papilionoideae</taxon>
        <taxon>50 kb inversion clade</taxon>
        <taxon>NPAAA clade</taxon>
        <taxon>indigoferoid/millettioid clade</taxon>
        <taxon>Phaseoleae</taxon>
        <taxon>Glycine</taxon>
        <taxon>Glycine subgen. Soja</taxon>
    </lineage>
</organism>